<name>A0A7N0UGA1_KALFE</name>
<proteinExistence type="predicted"/>
<dbReference type="Gramene" id="Kaladp0062s0117.1.v1.1">
    <property type="protein sequence ID" value="Kaladp0062s0117.1.v1.1"/>
    <property type="gene ID" value="Kaladp0062s0117.v1.1"/>
</dbReference>
<dbReference type="EnsemblPlants" id="Kaladp0062s0117.1.v1.1">
    <property type="protein sequence ID" value="Kaladp0062s0117.1.v1.1"/>
    <property type="gene ID" value="Kaladp0062s0117.v1.1"/>
</dbReference>
<accession>A0A7N0UGA1</accession>
<reference evidence="1" key="1">
    <citation type="submission" date="2021-01" db="UniProtKB">
        <authorList>
            <consortium name="EnsemblPlants"/>
        </authorList>
    </citation>
    <scope>IDENTIFICATION</scope>
</reference>
<organism evidence="1 2">
    <name type="scientific">Kalanchoe fedtschenkoi</name>
    <name type="common">Lavender scallops</name>
    <name type="synonym">South American air plant</name>
    <dbReference type="NCBI Taxonomy" id="63787"/>
    <lineage>
        <taxon>Eukaryota</taxon>
        <taxon>Viridiplantae</taxon>
        <taxon>Streptophyta</taxon>
        <taxon>Embryophyta</taxon>
        <taxon>Tracheophyta</taxon>
        <taxon>Spermatophyta</taxon>
        <taxon>Magnoliopsida</taxon>
        <taxon>eudicotyledons</taxon>
        <taxon>Gunneridae</taxon>
        <taxon>Pentapetalae</taxon>
        <taxon>Saxifragales</taxon>
        <taxon>Crassulaceae</taxon>
        <taxon>Kalanchoe</taxon>
    </lineage>
</organism>
<protein>
    <submittedName>
        <fullName evidence="1">Uncharacterized protein</fullName>
    </submittedName>
</protein>
<evidence type="ECO:0000313" key="2">
    <source>
        <dbReference type="Proteomes" id="UP000594263"/>
    </source>
</evidence>
<keyword evidence="2" id="KW-1185">Reference proteome</keyword>
<dbReference type="Proteomes" id="UP000594263">
    <property type="component" value="Unplaced"/>
</dbReference>
<evidence type="ECO:0000313" key="1">
    <source>
        <dbReference type="EnsemblPlants" id="Kaladp0062s0117.1.v1.1"/>
    </source>
</evidence>
<sequence>MAKKAICSQQAAVVCYSDPPYPHSHHSRSATIFRQSLVRLSPCNPFSFRWLIPPPGPIRLTIRVSLGFGGFELDWEAAMAIA</sequence>
<dbReference type="AlphaFoldDB" id="A0A7N0UGA1"/>